<dbReference type="RefSeq" id="WP_167503144.1">
    <property type="nucleotide sequence ID" value="NZ_JAALLH010000001.1"/>
</dbReference>
<protein>
    <recommendedName>
        <fullName evidence="3">Protein NO VEIN C-terminal domain-containing protein</fullName>
    </recommendedName>
</protein>
<evidence type="ECO:0008006" key="3">
    <source>
        <dbReference type="Google" id="ProtNLM"/>
    </source>
</evidence>
<dbReference type="EMBL" id="JAALLH010000001">
    <property type="protein sequence ID" value="NIY68022.1"/>
    <property type="molecule type" value="Genomic_DNA"/>
</dbReference>
<gene>
    <name evidence="1" type="ORF">SMALB_6100</name>
</gene>
<name>A0A7X5X7L2_STRMQ</name>
<dbReference type="AlphaFoldDB" id="A0A7X5X7L2"/>
<accession>A0A7X5X7L2</accession>
<sequence length="104" mass="11695">MDRHIKASRNQEKKLAKDIRGTTIAGSGSGWAVKNDVRNDTWSIECKTTAASRFSLTHAALVNAEKNALLDLRTMAFAIEMCKRTWIVISQDTFLRLIDPEEDT</sequence>
<proteinExistence type="predicted"/>
<evidence type="ECO:0000313" key="1">
    <source>
        <dbReference type="EMBL" id="NIY68022.1"/>
    </source>
</evidence>
<organism evidence="1 2">
    <name type="scientific">Streptomyces malaysiensis</name>
    <dbReference type="NCBI Taxonomy" id="92644"/>
    <lineage>
        <taxon>Bacteria</taxon>
        <taxon>Bacillati</taxon>
        <taxon>Actinomycetota</taxon>
        <taxon>Actinomycetes</taxon>
        <taxon>Kitasatosporales</taxon>
        <taxon>Streptomycetaceae</taxon>
        <taxon>Streptomyces</taxon>
        <taxon>Streptomyces violaceusniger group</taxon>
    </lineage>
</organism>
<dbReference type="Proteomes" id="UP000536624">
    <property type="component" value="Unassembled WGS sequence"/>
</dbReference>
<reference evidence="1 2" key="1">
    <citation type="submission" date="2020-02" db="EMBL/GenBank/DDBJ databases">
        <title>Streptomyces malaysiensis DSM14702 (JHCC583434, PFL_A843) Genome sequencing and assembly.</title>
        <authorList>
            <person name="Samborskyy M."/>
        </authorList>
    </citation>
    <scope>NUCLEOTIDE SEQUENCE [LARGE SCALE GENOMIC DNA]</scope>
    <source>
        <strain evidence="1 2">DSM 14702</strain>
    </source>
</reference>
<comment type="caution">
    <text evidence="1">The sequence shown here is derived from an EMBL/GenBank/DDBJ whole genome shotgun (WGS) entry which is preliminary data.</text>
</comment>
<evidence type="ECO:0000313" key="2">
    <source>
        <dbReference type="Proteomes" id="UP000536624"/>
    </source>
</evidence>